<dbReference type="AlphaFoldDB" id="A0A852SLX5"/>
<evidence type="ECO:0000313" key="8">
    <source>
        <dbReference type="Proteomes" id="UP000549913"/>
    </source>
</evidence>
<dbReference type="Proteomes" id="UP000549913">
    <property type="component" value="Unassembled WGS sequence"/>
</dbReference>
<dbReference type="PANTHER" id="PTHR45947:SF3">
    <property type="entry name" value="SULFOQUINOVOSYL TRANSFERASE SQD2"/>
    <property type="match status" value="1"/>
</dbReference>
<dbReference type="RefSeq" id="WP_179546890.1">
    <property type="nucleotide sequence ID" value="NZ_BSEW01000001.1"/>
</dbReference>
<keyword evidence="3 7" id="KW-0808">Transferase</keyword>
<keyword evidence="4" id="KW-0862">Zinc</keyword>
<keyword evidence="8" id="KW-1185">Reference proteome</keyword>
<protein>
    <recommendedName>
        <fullName evidence="1">D-inositol 3-phosphate glycosyltransferase</fullName>
    </recommendedName>
</protein>
<evidence type="ECO:0000256" key="2">
    <source>
        <dbReference type="ARBA" id="ARBA00022676"/>
    </source>
</evidence>
<dbReference type="GO" id="GO:1901137">
    <property type="term" value="P:carbohydrate derivative biosynthetic process"/>
    <property type="evidence" value="ECO:0007669"/>
    <property type="project" value="UniProtKB-ARBA"/>
</dbReference>
<gene>
    <name evidence="7" type="ORF">BJ984_000747</name>
</gene>
<dbReference type="Pfam" id="PF13439">
    <property type="entry name" value="Glyco_transf_4"/>
    <property type="match status" value="1"/>
</dbReference>
<dbReference type="EMBL" id="JACCBM010000001">
    <property type="protein sequence ID" value="NYD69589.1"/>
    <property type="molecule type" value="Genomic_DNA"/>
</dbReference>
<organism evidence="7 8">
    <name type="scientific">Herbiconiux flava</name>
    <dbReference type="NCBI Taxonomy" id="881268"/>
    <lineage>
        <taxon>Bacteria</taxon>
        <taxon>Bacillati</taxon>
        <taxon>Actinomycetota</taxon>
        <taxon>Actinomycetes</taxon>
        <taxon>Micrococcales</taxon>
        <taxon>Microbacteriaceae</taxon>
        <taxon>Herbiconiux</taxon>
    </lineage>
</organism>
<evidence type="ECO:0000313" key="7">
    <source>
        <dbReference type="EMBL" id="NYD69589.1"/>
    </source>
</evidence>
<dbReference type="GO" id="GO:0016757">
    <property type="term" value="F:glycosyltransferase activity"/>
    <property type="evidence" value="ECO:0007669"/>
    <property type="project" value="UniProtKB-KW"/>
</dbReference>
<dbReference type="GO" id="GO:0016137">
    <property type="term" value="P:glycoside metabolic process"/>
    <property type="evidence" value="ECO:0007669"/>
    <property type="project" value="UniProtKB-ARBA"/>
</dbReference>
<dbReference type="InterPro" id="IPR001296">
    <property type="entry name" value="Glyco_trans_1"/>
</dbReference>
<evidence type="ECO:0000259" key="5">
    <source>
        <dbReference type="Pfam" id="PF00534"/>
    </source>
</evidence>
<dbReference type="InterPro" id="IPR028098">
    <property type="entry name" value="Glyco_trans_4-like_N"/>
</dbReference>
<dbReference type="Gene3D" id="3.40.50.10320">
    <property type="entry name" value="LmbE-like"/>
    <property type="match status" value="1"/>
</dbReference>
<comment type="caution">
    <text evidence="7">The sequence shown here is derived from an EMBL/GenBank/DDBJ whole genome shotgun (WGS) entry which is preliminary data.</text>
</comment>
<keyword evidence="2" id="KW-0328">Glycosyltransferase</keyword>
<dbReference type="PANTHER" id="PTHR45947">
    <property type="entry name" value="SULFOQUINOVOSYL TRANSFERASE SQD2"/>
    <property type="match status" value="1"/>
</dbReference>
<dbReference type="Pfam" id="PF02585">
    <property type="entry name" value="PIG-L"/>
    <property type="match status" value="1"/>
</dbReference>
<dbReference type="InterPro" id="IPR050194">
    <property type="entry name" value="Glycosyltransferase_grp1"/>
</dbReference>
<evidence type="ECO:0000259" key="6">
    <source>
        <dbReference type="Pfam" id="PF13439"/>
    </source>
</evidence>
<dbReference type="SUPFAM" id="SSF102588">
    <property type="entry name" value="LmbE-like"/>
    <property type="match status" value="1"/>
</dbReference>
<dbReference type="InterPro" id="IPR003737">
    <property type="entry name" value="GlcNAc_PI_deacetylase-related"/>
</dbReference>
<accession>A0A852SLX5</accession>
<dbReference type="Pfam" id="PF00534">
    <property type="entry name" value="Glycos_transf_1"/>
    <property type="match status" value="1"/>
</dbReference>
<evidence type="ECO:0000256" key="3">
    <source>
        <dbReference type="ARBA" id="ARBA00022679"/>
    </source>
</evidence>
<dbReference type="SUPFAM" id="SSF53756">
    <property type="entry name" value="UDP-Glycosyltransferase/glycogen phosphorylase"/>
    <property type="match status" value="1"/>
</dbReference>
<evidence type="ECO:0000256" key="4">
    <source>
        <dbReference type="ARBA" id="ARBA00022833"/>
    </source>
</evidence>
<feature type="domain" description="Glycosyl transferase family 1" evidence="5">
    <location>
        <begin position="205"/>
        <end position="366"/>
    </location>
</feature>
<dbReference type="Gene3D" id="3.40.50.2000">
    <property type="entry name" value="Glycogen Phosphorylase B"/>
    <property type="match status" value="2"/>
</dbReference>
<evidence type="ECO:0000256" key="1">
    <source>
        <dbReference type="ARBA" id="ARBA00021292"/>
    </source>
</evidence>
<reference evidence="7 8" key="1">
    <citation type="submission" date="2020-07" db="EMBL/GenBank/DDBJ databases">
        <title>Sequencing the genomes of 1000 actinobacteria strains.</title>
        <authorList>
            <person name="Klenk H.-P."/>
        </authorList>
    </citation>
    <scope>NUCLEOTIDE SEQUENCE [LARGE SCALE GENOMIC DNA]</scope>
    <source>
        <strain evidence="7 8">DSM 26474</strain>
    </source>
</reference>
<dbReference type="InterPro" id="IPR024078">
    <property type="entry name" value="LmbE-like_dom_sf"/>
</dbReference>
<name>A0A852SLX5_9MICO</name>
<sequence length="635" mass="66341">MEENRRIALVSLHTSPLDAPGTGDAGGMNVVVVGLADALTAAGHDVELLTRARSAAETEGRTAGGTLVRFLEAGPRASVAKGELPAHLGQFGERMRELEPFDLVHSHYWLSGAAALPVAEEWGVPHVQSLHTVAALKNAHLAPGDRPEPASRVAAERMLVHASELTLALSAAERAAVLDAYAPPGERVRVLAPGADTSLFHPGTAAPAARPTLLVLARIQPLKGVDLVVETLALLPAPRPRLVIAGGISPGHDDYAATLRRRVHELGLDDDVTFLPAQTRPEAAELLREATLLLVPSFSETFGLVALEAAASGTPVVTTGAGGLAESVVDGVSGVHVGSRRPEDWAEALGRLLSDEARLGRLGATALQHGRARDWAAVATELLVEVEVDSLEPDPTAVFGDRPLFLHAHPDDESISTGGTLAALVAAGRHPVLLTGTRGERGEVVPGELHHLEGTPELAPHREGELERALLELGGVPQAFLGTYSDSGMEWGDDGFARAADDAPAAALSLAPLETVVDAVITGAERLAGGAPTSVVSYDGLGGYGHPDHVRMHDAAREVARHYGVPFFAIVEPRVDGSAIADIAVPLRGVSLRRKVAAMAAHATQLTVAGDPPRFTLSGGQTHEVADVERYRFVG</sequence>
<proteinExistence type="predicted"/>
<feature type="domain" description="Glycosyltransferase subfamily 4-like N-terminal" evidence="6">
    <location>
        <begin position="26"/>
        <end position="198"/>
    </location>
</feature>